<gene>
    <name evidence="1" type="ORF">PF327_10810</name>
</gene>
<proteinExistence type="predicted"/>
<protein>
    <submittedName>
        <fullName evidence="1">Uncharacterized protein</fullName>
    </submittedName>
</protein>
<name>A0ABT7QUC9_9BACT</name>
<dbReference type="EMBL" id="JAQIBC010000012">
    <property type="protein sequence ID" value="MDM5264685.1"/>
    <property type="molecule type" value="Genomic_DNA"/>
</dbReference>
<organism evidence="1 2">
    <name type="scientific">Sulfurovum xiamenensis</name>
    <dbReference type="NCBI Taxonomy" id="3019066"/>
    <lineage>
        <taxon>Bacteria</taxon>
        <taxon>Pseudomonadati</taxon>
        <taxon>Campylobacterota</taxon>
        <taxon>Epsilonproteobacteria</taxon>
        <taxon>Campylobacterales</taxon>
        <taxon>Sulfurovaceae</taxon>
        <taxon>Sulfurovum</taxon>
    </lineage>
</organism>
<comment type="caution">
    <text evidence="1">The sequence shown here is derived from an EMBL/GenBank/DDBJ whole genome shotgun (WGS) entry which is preliminary data.</text>
</comment>
<dbReference type="Proteomes" id="UP001169066">
    <property type="component" value="Unassembled WGS sequence"/>
</dbReference>
<dbReference type="RefSeq" id="WP_289402585.1">
    <property type="nucleotide sequence ID" value="NZ_JAQIBC010000012.1"/>
</dbReference>
<reference evidence="1" key="1">
    <citation type="submission" date="2023-01" db="EMBL/GenBank/DDBJ databases">
        <title>Sulfurovum sp. XTW-4 genome assembly.</title>
        <authorList>
            <person name="Wang J."/>
        </authorList>
    </citation>
    <scope>NUCLEOTIDE SEQUENCE</scope>
    <source>
        <strain evidence="1">XTW-4</strain>
    </source>
</reference>
<evidence type="ECO:0000313" key="1">
    <source>
        <dbReference type="EMBL" id="MDM5264685.1"/>
    </source>
</evidence>
<sequence length="103" mass="11683">MVIIYSTHKIEGLEGIFSNPELYDVPDMKATKVITDDEKIRDDYEKLEIDVEFVEFEEAKADGDDEAVKLELLKTEAVELGVEFSPNIGYATLLKRVEEAKAK</sequence>
<accession>A0ABT7QUC9</accession>
<keyword evidence="2" id="KW-1185">Reference proteome</keyword>
<evidence type="ECO:0000313" key="2">
    <source>
        <dbReference type="Proteomes" id="UP001169066"/>
    </source>
</evidence>